<proteinExistence type="predicted"/>
<gene>
    <name evidence="1" type="ORF">CB5_LOCUS1656</name>
</gene>
<reference evidence="1" key="1">
    <citation type="submission" date="2020-07" db="EMBL/GenBank/DDBJ databases">
        <authorList>
            <person name="Lin J."/>
        </authorList>
    </citation>
    <scope>NUCLEOTIDE SEQUENCE</scope>
</reference>
<sequence length="114" mass="12714">MESARAMVQESALGRFALEDRSPGRRDRSPSVKLAQAGWVMLENLKITLFHGLRLETCAGVGHLVVEQFEWEDRRSRRPNPLGTIFYSSHPVWFWGTGTHVSGPAVDRGKGVAP</sequence>
<dbReference type="EMBL" id="LR862139">
    <property type="protein sequence ID" value="CAD1818445.1"/>
    <property type="molecule type" value="Genomic_DNA"/>
</dbReference>
<name>A0A6V7NIM0_ANACO</name>
<dbReference type="AlphaFoldDB" id="A0A6V7NIM0"/>
<organism evidence="1">
    <name type="scientific">Ananas comosus var. bracteatus</name>
    <name type="common">red pineapple</name>
    <dbReference type="NCBI Taxonomy" id="296719"/>
    <lineage>
        <taxon>Eukaryota</taxon>
        <taxon>Viridiplantae</taxon>
        <taxon>Streptophyta</taxon>
        <taxon>Embryophyta</taxon>
        <taxon>Tracheophyta</taxon>
        <taxon>Spermatophyta</taxon>
        <taxon>Magnoliopsida</taxon>
        <taxon>Liliopsida</taxon>
        <taxon>Poales</taxon>
        <taxon>Bromeliaceae</taxon>
        <taxon>Bromelioideae</taxon>
        <taxon>Ananas</taxon>
    </lineage>
</organism>
<accession>A0A6V7NIM0</accession>
<evidence type="ECO:0000313" key="1">
    <source>
        <dbReference type="EMBL" id="CAD1818445.1"/>
    </source>
</evidence>
<protein>
    <submittedName>
        <fullName evidence="1">Uncharacterized protein</fullName>
    </submittedName>
</protein>